<evidence type="ECO:0000313" key="2">
    <source>
        <dbReference type="EMBL" id="MBT1690444.1"/>
    </source>
</evidence>
<feature type="transmembrane region" description="Helical" evidence="1">
    <location>
        <begin position="87"/>
        <end position="104"/>
    </location>
</feature>
<keyword evidence="3" id="KW-1185">Reference proteome</keyword>
<accession>A0AAP2DEV5</accession>
<reference evidence="2 3" key="1">
    <citation type="submission" date="2021-05" db="EMBL/GenBank/DDBJ databases">
        <title>A Polyphasic approach of four new species of the genus Ohtaekwangia: Ohtaekwangia histidinii sp. nov., Ohtaekwangia cretensis sp. nov., Ohtaekwangia indiensis sp. nov., Ohtaekwangia reichenbachii sp. nov. from diverse environment.</title>
        <authorList>
            <person name="Octaviana S."/>
        </authorList>
    </citation>
    <scope>NUCLEOTIDE SEQUENCE [LARGE SCALE GENOMIC DNA]</scope>
    <source>
        <strain evidence="2 3">PWU37</strain>
    </source>
</reference>
<dbReference type="Pfam" id="PF06170">
    <property type="entry name" value="DUF983"/>
    <property type="match status" value="1"/>
</dbReference>
<dbReference type="Proteomes" id="UP001319180">
    <property type="component" value="Unassembled WGS sequence"/>
</dbReference>
<dbReference type="InterPro" id="IPR009325">
    <property type="entry name" value="DUF983"/>
</dbReference>
<gene>
    <name evidence="2" type="ORF">KK078_28015</name>
</gene>
<comment type="caution">
    <text evidence="2">The sequence shown here is derived from an EMBL/GenBank/DDBJ whole genome shotgun (WGS) entry which is preliminary data.</text>
</comment>
<organism evidence="2 3">
    <name type="scientific">Dawidia soli</name>
    <dbReference type="NCBI Taxonomy" id="2782352"/>
    <lineage>
        <taxon>Bacteria</taxon>
        <taxon>Pseudomonadati</taxon>
        <taxon>Bacteroidota</taxon>
        <taxon>Cytophagia</taxon>
        <taxon>Cytophagales</taxon>
        <taxon>Chryseotaleaceae</taxon>
        <taxon>Dawidia</taxon>
    </lineage>
</organism>
<keyword evidence="1" id="KW-0812">Transmembrane</keyword>
<feature type="transmembrane region" description="Helical" evidence="1">
    <location>
        <begin position="60"/>
        <end position="81"/>
    </location>
</feature>
<name>A0AAP2DEV5_9BACT</name>
<proteinExistence type="predicted"/>
<sequence length="124" mass="14488">MLRKGTKMYSVVNLKCPRCHEGDMFSHPVWSTRFAEMNKQCTVCGFDFIQEPSYYFGAMYISYGVQVAVFVAVYLGLRYTINPDTWTYVWAMIIASVLILPFNFRISRAGWINLFFSYRKKEAS</sequence>
<keyword evidence="1" id="KW-0472">Membrane</keyword>
<evidence type="ECO:0000256" key="1">
    <source>
        <dbReference type="SAM" id="Phobius"/>
    </source>
</evidence>
<dbReference type="EMBL" id="JAHESC010000067">
    <property type="protein sequence ID" value="MBT1690444.1"/>
    <property type="molecule type" value="Genomic_DNA"/>
</dbReference>
<dbReference type="AlphaFoldDB" id="A0AAP2DEV5"/>
<keyword evidence="1" id="KW-1133">Transmembrane helix</keyword>
<dbReference type="RefSeq" id="WP_254093794.1">
    <property type="nucleotide sequence ID" value="NZ_JAHESC010000067.1"/>
</dbReference>
<evidence type="ECO:0000313" key="3">
    <source>
        <dbReference type="Proteomes" id="UP001319180"/>
    </source>
</evidence>
<protein>
    <submittedName>
        <fullName evidence="2">DUF983 domain-containing protein</fullName>
    </submittedName>
</protein>